<keyword evidence="2" id="KW-0201">Cytochrome c-type biogenesis</keyword>
<dbReference type="SUPFAM" id="SSF52833">
    <property type="entry name" value="Thioredoxin-like"/>
    <property type="match status" value="1"/>
</dbReference>
<evidence type="ECO:0000256" key="2">
    <source>
        <dbReference type="ARBA" id="ARBA00022748"/>
    </source>
</evidence>
<gene>
    <name evidence="4" type="ORF">SAMN04489842_1756</name>
</gene>
<protein>
    <submittedName>
        <fullName evidence="4">Redoxin</fullName>
    </submittedName>
</protein>
<dbReference type="CDD" id="cd02966">
    <property type="entry name" value="TlpA_like_family"/>
    <property type="match status" value="1"/>
</dbReference>
<dbReference type="InterPro" id="IPR017937">
    <property type="entry name" value="Thioredoxin_CS"/>
</dbReference>
<proteinExistence type="predicted"/>
<reference evidence="5" key="1">
    <citation type="submission" date="2016-10" db="EMBL/GenBank/DDBJ databases">
        <authorList>
            <person name="Varghese N."/>
            <person name="Submissions S."/>
        </authorList>
    </citation>
    <scope>NUCLEOTIDE SEQUENCE [LARGE SCALE GENOMIC DNA]</scope>
    <source>
        <strain evidence="5">DSM 24767</strain>
    </source>
</reference>
<dbReference type="InterPro" id="IPR013740">
    <property type="entry name" value="Redoxin"/>
</dbReference>
<dbReference type="InterPro" id="IPR013766">
    <property type="entry name" value="Thioredoxin_domain"/>
</dbReference>
<dbReference type="AlphaFoldDB" id="A0A1H1EZ70"/>
<dbReference type="EMBL" id="FNLC01000002">
    <property type="protein sequence ID" value="SDQ94022.1"/>
    <property type="molecule type" value="Genomic_DNA"/>
</dbReference>
<evidence type="ECO:0000313" key="4">
    <source>
        <dbReference type="EMBL" id="SDQ94022.1"/>
    </source>
</evidence>
<dbReference type="PROSITE" id="PS51352">
    <property type="entry name" value="THIOREDOXIN_2"/>
    <property type="match status" value="1"/>
</dbReference>
<evidence type="ECO:0000256" key="1">
    <source>
        <dbReference type="ARBA" id="ARBA00004196"/>
    </source>
</evidence>
<dbReference type="PROSITE" id="PS00194">
    <property type="entry name" value="THIOREDOXIN_1"/>
    <property type="match status" value="1"/>
</dbReference>
<dbReference type="Pfam" id="PF08534">
    <property type="entry name" value="Redoxin"/>
    <property type="match status" value="1"/>
</dbReference>
<dbReference type="Proteomes" id="UP000198848">
    <property type="component" value="Unassembled WGS sequence"/>
</dbReference>
<dbReference type="PANTHER" id="PTHR42852">
    <property type="entry name" value="THIOL:DISULFIDE INTERCHANGE PROTEIN DSBE"/>
    <property type="match status" value="1"/>
</dbReference>
<dbReference type="GO" id="GO:0016491">
    <property type="term" value="F:oxidoreductase activity"/>
    <property type="evidence" value="ECO:0007669"/>
    <property type="project" value="InterPro"/>
</dbReference>
<sequence length="185" mass="19579">MRRRDVLAGVGSAGVLAGAGAVAVYGLSTDDNCVDDGEQYDPVELETVDVQGSDAGEVTVPAADRPTFIDFFGTWCPPCKEQMPELAEAHDRIGDEVMFISVTSESVGENGAITEEELADWWDEHGGNWTVGLDPTAELSYRVSRYPTAVALDDSGVVQWSDSGTKTADEIVAGIECALESSGGE</sequence>
<dbReference type="InterPro" id="IPR050553">
    <property type="entry name" value="Thioredoxin_ResA/DsbE_sf"/>
</dbReference>
<feature type="domain" description="Thioredoxin" evidence="3">
    <location>
        <begin position="34"/>
        <end position="180"/>
    </location>
</feature>
<name>A0A1H1EZ70_NATTX</name>
<evidence type="ECO:0000259" key="3">
    <source>
        <dbReference type="PROSITE" id="PS51352"/>
    </source>
</evidence>
<dbReference type="Gene3D" id="3.40.30.10">
    <property type="entry name" value="Glutaredoxin"/>
    <property type="match status" value="1"/>
</dbReference>
<organism evidence="4 5">
    <name type="scientific">Natronobacterium texcoconense</name>
    <dbReference type="NCBI Taxonomy" id="1095778"/>
    <lineage>
        <taxon>Archaea</taxon>
        <taxon>Methanobacteriati</taxon>
        <taxon>Methanobacteriota</taxon>
        <taxon>Stenosarchaea group</taxon>
        <taxon>Halobacteria</taxon>
        <taxon>Halobacteriales</taxon>
        <taxon>Natrialbaceae</taxon>
        <taxon>Natronobacterium</taxon>
    </lineage>
</organism>
<dbReference type="InterPro" id="IPR036249">
    <property type="entry name" value="Thioredoxin-like_sf"/>
</dbReference>
<dbReference type="RefSeq" id="WP_090380414.1">
    <property type="nucleotide sequence ID" value="NZ_FNLC01000002.1"/>
</dbReference>
<dbReference type="PANTHER" id="PTHR42852:SF17">
    <property type="entry name" value="THIOREDOXIN-LIKE PROTEIN HI_1115"/>
    <property type="match status" value="1"/>
</dbReference>
<dbReference type="OrthoDB" id="115386at2157"/>
<dbReference type="GO" id="GO:0017004">
    <property type="term" value="P:cytochrome complex assembly"/>
    <property type="evidence" value="ECO:0007669"/>
    <property type="project" value="UniProtKB-KW"/>
</dbReference>
<evidence type="ECO:0000313" key="5">
    <source>
        <dbReference type="Proteomes" id="UP000198848"/>
    </source>
</evidence>
<dbReference type="STRING" id="1095778.SAMN04489842_1756"/>
<accession>A0A1H1EZ70</accession>
<keyword evidence="5" id="KW-1185">Reference proteome</keyword>
<comment type="subcellular location">
    <subcellularLocation>
        <location evidence="1">Cell envelope</location>
    </subcellularLocation>
</comment>